<dbReference type="EMBL" id="CP062796">
    <property type="protein sequence ID" value="QUL98011.1"/>
    <property type="molecule type" value="Genomic_DNA"/>
</dbReference>
<gene>
    <name evidence="2" type="ORF">IMF26_08050</name>
</gene>
<protein>
    <submittedName>
        <fullName evidence="2">DUF4321 domain-containing protein</fullName>
    </submittedName>
</protein>
<sequence length="81" mass="8612">MRRQSRTWFWIIVLVAGAVAGSIVGEVLSSVAPVLARGFTVGLQPPFVLDLNVVSLTFGFTLHLNLAGAVVALLLILLLGR</sequence>
<name>A0AAT9LA95_9FIRM</name>
<dbReference type="KEGG" id="fcz:IMF26_08050"/>
<keyword evidence="1" id="KW-0812">Transmembrane</keyword>
<accession>A0AAT9LA95</accession>
<feature type="transmembrane region" description="Helical" evidence="1">
    <location>
        <begin position="60"/>
        <end position="80"/>
    </location>
</feature>
<dbReference type="AlphaFoldDB" id="A0AAT9LA95"/>
<evidence type="ECO:0000313" key="2">
    <source>
        <dbReference type="EMBL" id="QUL98011.1"/>
    </source>
</evidence>
<organism evidence="2">
    <name type="scientific">Candidatus Fermentithermobacillus carboniphilus</name>
    <dbReference type="NCBI Taxonomy" id="3085328"/>
    <lineage>
        <taxon>Bacteria</taxon>
        <taxon>Bacillati</taxon>
        <taxon>Bacillota</taxon>
        <taxon>Candidatus Fermentithermobacillia</taxon>
        <taxon>Candidatus Fermentithermobacillales</taxon>
        <taxon>Candidatus Fermentithermobacillaceae</taxon>
        <taxon>Candidatus Fermentithermobacillus</taxon>
    </lineage>
</organism>
<keyword evidence="1" id="KW-0472">Membrane</keyword>
<keyword evidence="1" id="KW-1133">Transmembrane helix</keyword>
<dbReference type="InterPro" id="IPR025470">
    <property type="entry name" value="DUF4321"/>
</dbReference>
<evidence type="ECO:0000256" key="1">
    <source>
        <dbReference type="SAM" id="Phobius"/>
    </source>
</evidence>
<reference evidence="2" key="1">
    <citation type="submission" date="2020-10" db="EMBL/GenBank/DDBJ databases">
        <authorList>
            <person name="Kadnikov V."/>
            <person name="Beletsky A.V."/>
            <person name="Mardanov A.V."/>
            <person name="Karnachuk O.V."/>
            <person name="Ravin N.V."/>
        </authorList>
    </citation>
    <scope>NUCLEOTIDE SEQUENCE</scope>
    <source>
        <strain evidence="2">Bu02</strain>
    </source>
</reference>
<proteinExistence type="predicted"/>
<dbReference type="Pfam" id="PF14209">
    <property type="entry name" value="DUF4321"/>
    <property type="match status" value="1"/>
</dbReference>
<reference evidence="2" key="2">
    <citation type="journal article" date="2023" name="Biology">
        <title>Prokaryotic Life Associated with Coal-Fire Gas Vents Revealed by Metagenomics.</title>
        <authorList>
            <person name="Kadnikov V.V."/>
            <person name="Mardanov A.V."/>
            <person name="Beletsky A.V."/>
            <person name="Karnachuk O.V."/>
            <person name="Ravin N.V."/>
        </authorList>
    </citation>
    <scope>NUCLEOTIDE SEQUENCE</scope>
    <source>
        <strain evidence="2">Bu02</strain>
    </source>
</reference>